<sequence length="344" mass="40296">MPGYLGSSFIVDSPVDNVQLKNDVYSAIRSEAPAASYDNMTGVNVLQNGEDEHIRDWKSFISQNPQAFIQQIPYYSFKVLFVALIFVFSNLGIIAPLSVFLPNLISFFIFGFLLFSIFNKIIPEKTILSFLFTVGLLLIPQFRFLATIPSPDMLTILLMLWFFYVILDKQNFLIQCMVLLLLVFTRPDMVIFTLSYFGTVFLYDFITKKKIHWLSFVSGVTILLMYILILKINKYPGWNDVFYDTFIYRRRYLSDPAEFSFSQYRAILIDGLSSFKKISVAAFLCIASIFYFTKDLWTKLLAMFLFANLYLKFFSFLLQVNIVFFRDFYFFFSSYWLTFSLRKS</sequence>
<organism evidence="2 3">
    <name type="scientific">Chryseobacterium suipulveris</name>
    <dbReference type="NCBI Taxonomy" id="2929800"/>
    <lineage>
        <taxon>Bacteria</taxon>
        <taxon>Pseudomonadati</taxon>
        <taxon>Bacteroidota</taxon>
        <taxon>Flavobacteriia</taxon>
        <taxon>Flavobacteriales</taxon>
        <taxon>Weeksellaceae</taxon>
        <taxon>Chryseobacterium group</taxon>
        <taxon>Chryseobacterium</taxon>
    </lineage>
</organism>
<evidence type="ECO:0000256" key="1">
    <source>
        <dbReference type="SAM" id="Phobius"/>
    </source>
</evidence>
<feature type="transmembrane region" description="Helical" evidence="1">
    <location>
        <begin position="126"/>
        <end position="142"/>
    </location>
</feature>
<gene>
    <name evidence="2" type="ORF">MTP09_12305</name>
</gene>
<keyword evidence="1" id="KW-1133">Transmembrane helix</keyword>
<feature type="transmembrane region" description="Helical" evidence="1">
    <location>
        <begin position="179"/>
        <end position="199"/>
    </location>
</feature>
<accession>A0ABY4BN96</accession>
<keyword evidence="3" id="KW-1185">Reference proteome</keyword>
<name>A0ABY4BN96_9FLAO</name>
<dbReference type="Proteomes" id="UP000831460">
    <property type="component" value="Chromosome"/>
</dbReference>
<evidence type="ECO:0000313" key="3">
    <source>
        <dbReference type="Proteomes" id="UP000831460"/>
    </source>
</evidence>
<dbReference type="RefSeq" id="WP_243548643.1">
    <property type="nucleotide sequence ID" value="NZ_CP094532.1"/>
</dbReference>
<feature type="transmembrane region" description="Helical" evidence="1">
    <location>
        <begin position="148"/>
        <end position="167"/>
    </location>
</feature>
<feature type="transmembrane region" description="Helical" evidence="1">
    <location>
        <begin position="275"/>
        <end position="293"/>
    </location>
</feature>
<evidence type="ECO:0000313" key="2">
    <source>
        <dbReference type="EMBL" id="UOE40673.1"/>
    </source>
</evidence>
<reference evidence="2 3" key="1">
    <citation type="submission" date="2022-03" db="EMBL/GenBank/DDBJ databases">
        <title>Chryseobacterium sp. isolated from particulate matters in swine house.</title>
        <authorList>
            <person name="Won M."/>
            <person name="Kim S.-J."/>
            <person name="Kwon S.-W."/>
        </authorList>
    </citation>
    <scope>NUCLEOTIDE SEQUENCE [LARGE SCALE GENOMIC DNA]</scope>
    <source>
        <strain evidence="2 3">SC2-2</strain>
    </source>
</reference>
<feature type="transmembrane region" description="Helical" evidence="1">
    <location>
        <begin position="75"/>
        <end position="94"/>
    </location>
</feature>
<keyword evidence="1" id="KW-0812">Transmembrane</keyword>
<protein>
    <submittedName>
        <fullName evidence="2">Uncharacterized protein</fullName>
    </submittedName>
</protein>
<dbReference type="EMBL" id="CP094532">
    <property type="protein sequence ID" value="UOE40673.1"/>
    <property type="molecule type" value="Genomic_DNA"/>
</dbReference>
<feature type="transmembrane region" description="Helical" evidence="1">
    <location>
        <begin position="313"/>
        <end position="337"/>
    </location>
</feature>
<proteinExistence type="predicted"/>
<feature type="transmembrane region" description="Helical" evidence="1">
    <location>
        <begin position="211"/>
        <end position="229"/>
    </location>
</feature>
<keyword evidence="1" id="KW-0472">Membrane</keyword>
<feature type="transmembrane region" description="Helical" evidence="1">
    <location>
        <begin position="100"/>
        <end position="119"/>
    </location>
</feature>